<dbReference type="GO" id="GO:0005737">
    <property type="term" value="C:cytoplasm"/>
    <property type="evidence" value="ECO:0007669"/>
    <property type="project" value="TreeGrafter"/>
</dbReference>
<dbReference type="PROSITE" id="PS51826">
    <property type="entry name" value="PSBD"/>
    <property type="match status" value="1"/>
</dbReference>
<dbReference type="Pfam" id="PF00364">
    <property type="entry name" value="Biotin_lipoyl"/>
    <property type="match status" value="1"/>
</dbReference>
<keyword evidence="4 9" id="KW-0808">Transferase</keyword>
<evidence type="ECO:0000313" key="13">
    <source>
        <dbReference type="Proteomes" id="UP000595708"/>
    </source>
</evidence>
<evidence type="ECO:0000313" key="12">
    <source>
        <dbReference type="EMBL" id="BCG49593.1"/>
    </source>
</evidence>
<dbReference type="InterPro" id="IPR050743">
    <property type="entry name" value="2-oxoacid_DH_E2_comp"/>
</dbReference>
<comment type="similarity">
    <text evidence="2 9">Belongs to the 2-oxoacid dehydrogenase family.</text>
</comment>
<dbReference type="GO" id="GO:0031405">
    <property type="term" value="F:lipoic acid binding"/>
    <property type="evidence" value="ECO:0007669"/>
    <property type="project" value="TreeGrafter"/>
</dbReference>
<dbReference type="GO" id="GO:0004742">
    <property type="term" value="F:dihydrolipoyllysine-residue acetyltransferase activity"/>
    <property type="evidence" value="ECO:0007669"/>
    <property type="project" value="UniProtKB-EC"/>
</dbReference>
<evidence type="ECO:0000256" key="5">
    <source>
        <dbReference type="ARBA" id="ARBA00022823"/>
    </source>
</evidence>
<protein>
    <recommendedName>
        <fullName evidence="9">Dihydrolipoamide acetyltransferase component of pyruvate dehydrogenase complex</fullName>
        <ecNumber evidence="9">2.3.1.-</ecNumber>
    </recommendedName>
</protein>
<dbReference type="Pfam" id="PF00198">
    <property type="entry name" value="2-oxoacid_dh"/>
    <property type="match status" value="1"/>
</dbReference>
<evidence type="ECO:0000256" key="8">
    <source>
        <dbReference type="ARBA" id="ARBA00048370"/>
    </source>
</evidence>
<dbReference type="GO" id="GO:0006086">
    <property type="term" value="P:pyruvate decarboxylation to acetyl-CoA"/>
    <property type="evidence" value="ECO:0007669"/>
    <property type="project" value="TreeGrafter"/>
</dbReference>
<dbReference type="Pfam" id="PF02817">
    <property type="entry name" value="E3_binding"/>
    <property type="match status" value="1"/>
</dbReference>
<comment type="subunit">
    <text evidence="3">Forms a 24-polypeptide structural core with octahedral symmetry.</text>
</comment>
<evidence type="ECO:0000256" key="2">
    <source>
        <dbReference type="ARBA" id="ARBA00007317"/>
    </source>
</evidence>
<comment type="function">
    <text evidence="7">The pyruvate dehydrogenase complex catalyzes the overall conversion of pyruvate to acetyl-CoA and CO(2). It contains multiple copies of three enzymatic components: pyruvate dehydrogenase (E1), dihydrolipoamide acetyltransferase (E2) and lipoamide dehydrogenase (E3).</text>
</comment>
<dbReference type="SUPFAM" id="SSF52777">
    <property type="entry name" value="CoA-dependent acyltransferases"/>
    <property type="match status" value="1"/>
</dbReference>
<dbReference type="CDD" id="cd06849">
    <property type="entry name" value="lipoyl_domain"/>
    <property type="match status" value="1"/>
</dbReference>
<dbReference type="PROSITE" id="PS00189">
    <property type="entry name" value="LIPOYL"/>
    <property type="match status" value="1"/>
</dbReference>
<keyword evidence="13" id="KW-1185">Reference proteome</keyword>
<name>A0A7R7ABP6_9PROT</name>
<dbReference type="Gene3D" id="2.40.50.100">
    <property type="match status" value="1"/>
</dbReference>
<dbReference type="Proteomes" id="UP000595708">
    <property type="component" value="Chromosome"/>
</dbReference>
<gene>
    <name evidence="12" type="primary">aceF</name>
    <name evidence="12" type="ORF">PADco_1730</name>
</gene>
<comment type="cofactor">
    <cofactor evidence="1 9">
        <name>(R)-lipoate</name>
        <dbReference type="ChEBI" id="CHEBI:83088"/>
    </cofactor>
</comment>
<evidence type="ECO:0000256" key="3">
    <source>
        <dbReference type="ARBA" id="ARBA00011484"/>
    </source>
</evidence>
<dbReference type="Gene3D" id="4.10.320.10">
    <property type="entry name" value="E3-binding domain"/>
    <property type="match status" value="1"/>
</dbReference>
<dbReference type="PROSITE" id="PS50968">
    <property type="entry name" value="BIOTINYL_LIPOYL"/>
    <property type="match status" value="1"/>
</dbReference>
<organism evidence="12 13">
    <name type="scientific">Candidatus Profftella armatura</name>
    <name type="common">Diaphorina cf. continua</name>
    <dbReference type="NCBI Taxonomy" id="2661583"/>
    <lineage>
        <taxon>Bacteria</taxon>
        <taxon>Pseudomonadati</taxon>
        <taxon>Pseudomonadota</taxon>
        <taxon>Betaproteobacteria</taxon>
        <taxon>Candidatus Profftella</taxon>
    </lineage>
</organism>
<feature type="domain" description="Peripheral subunit-binding (PSBD)" evidence="11">
    <location>
        <begin position="114"/>
        <end position="152"/>
    </location>
</feature>
<dbReference type="EMBL" id="AP023215">
    <property type="protein sequence ID" value="BCG49593.1"/>
    <property type="molecule type" value="Genomic_DNA"/>
</dbReference>
<dbReference type="InterPro" id="IPR023213">
    <property type="entry name" value="CAT-like_dom_sf"/>
</dbReference>
<reference evidence="12 13" key="1">
    <citation type="journal article" date="2020" name="Genome Biol. Evol.">
        <title>Comparative Genomics Underlines Multiple Roles of Profftella, an Obligate Symbiont of Psyllids: Providing Toxins, Vitamins, and Carotenoids.</title>
        <authorList>
            <person name="Nakabachi A."/>
            <person name="Piel J."/>
            <person name="Malenovsky I."/>
            <person name="Hirose Y."/>
        </authorList>
    </citation>
    <scope>NUCLEOTIDE SEQUENCE [LARGE SCALE GENOMIC DNA]</scope>
    <source>
        <strain evidence="12 13">Dco</strain>
    </source>
</reference>
<evidence type="ECO:0000256" key="6">
    <source>
        <dbReference type="ARBA" id="ARBA00023315"/>
    </source>
</evidence>
<keyword evidence="6 9" id="KW-0012">Acyltransferase</keyword>
<evidence type="ECO:0000259" key="10">
    <source>
        <dbReference type="PROSITE" id="PS50968"/>
    </source>
</evidence>
<dbReference type="PANTHER" id="PTHR43178">
    <property type="entry name" value="DIHYDROLIPOAMIDE ACETYLTRANSFERASE COMPONENT OF PYRUVATE DEHYDROGENASE COMPLEX"/>
    <property type="match status" value="1"/>
</dbReference>
<dbReference type="KEGG" id="parm:PADco_1730"/>
<evidence type="ECO:0000259" key="11">
    <source>
        <dbReference type="PROSITE" id="PS51826"/>
    </source>
</evidence>
<evidence type="ECO:0000256" key="1">
    <source>
        <dbReference type="ARBA" id="ARBA00001938"/>
    </source>
</evidence>
<evidence type="ECO:0000256" key="7">
    <source>
        <dbReference type="ARBA" id="ARBA00025211"/>
    </source>
</evidence>
<evidence type="ECO:0000256" key="4">
    <source>
        <dbReference type="ARBA" id="ARBA00022679"/>
    </source>
</evidence>
<accession>A0A7R7ABP6</accession>
<sequence length="400" mass="45100">MNEIIIKVPDIGDFSEVEVIELMVKIGDTIKIDQSLLVVESEKVSMEIPSSHNGIVREIKVKVGDKVSKNSQILILEEFKENKKNIKSSPEKLNNFSKINSSPLSLENSINNIHASPSVRKFAREIGVDLKKITLRTGPKNRILKEDIKNYVSLENIKKKECLFSDFLKFGNIEFQPLSRITKISGQNLYRTWTTIPHVTQFDEADVTELEKFRKNYNNISESNEKLTILSFIVKSVAYILKKYPKFNSSLDSAGENLILKKYYHIGFAVDTKYGLMVPVIKDADQKTITQISQEIINLSNQARKNKLNLSNIQGSTFTISSLGGIGGTAFTPIINSPEVAILGISKIIFKPIWNNTKFIPRMMLPLSLSYDHRVIDGAMSANFSNSLSNILSDIRKIIL</sequence>
<dbReference type="SUPFAM" id="SSF51230">
    <property type="entry name" value="Single hybrid motif"/>
    <property type="match status" value="1"/>
</dbReference>
<dbReference type="InterPro" id="IPR001078">
    <property type="entry name" value="2-oxoacid_DH_actylTfrase"/>
</dbReference>
<feature type="domain" description="Lipoyl-binding" evidence="10">
    <location>
        <begin position="3"/>
        <end position="77"/>
    </location>
</feature>
<dbReference type="InterPro" id="IPR000089">
    <property type="entry name" value="Biotin_lipoyl"/>
</dbReference>
<dbReference type="Gene3D" id="3.30.559.10">
    <property type="entry name" value="Chloramphenicol acetyltransferase-like domain"/>
    <property type="match status" value="1"/>
</dbReference>
<dbReference type="PANTHER" id="PTHR43178:SF2">
    <property type="entry name" value="DIHYDROLIPOYLLYSINE-RESIDUE ACETYLTRANSFERASE COMPONENT OF PYRUVATE DEHYDROGENASE COMPLEX"/>
    <property type="match status" value="1"/>
</dbReference>
<comment type="catalytic activity">
    <reaction evidence="8">
        <text>N(6)-[(R)-dihydrolipoyl]-L-lysyl-[protein] + acetyl-CoA = N(6)-[(R)-S(8)-acetyldihydrolipoyl]-L-lysyl-[protein] + CoA</text>
        <dbReference type="Rhea" id="RHEA:17017"/>
        <dbReference type="Rhea" id="RHEA-COMP:10475"/>
        <dbReference type="Rhea" id="RHEA-COMP:10478"/>
        <dbReference type="ChEBI" id="CHEBI:57287"/>
        <dbReference type="ChEBI" id="CHEBI:57288"/>
        <dbReference type="ChEBI" id="CHEBI:83100"/>
        <dbReference type="ChEBI" id="CHEBI:83111"/>
        <dbReference type="EC" id="2.3.1.12"/>
    </reaction>
</comment>
<dbReference type="InterPro" id="IPR036625">
    <property type="entry name" value="E3-bd_dom_sf"/>
</dbReference>
<dbReference type="InterPro" id="IPR003016">
    <property type="entry name" value="2-oxoA_DH_lipoyl-BS"/>
</dbReference>
<dbReference type="RefSeq" id="WP_201329929.1">
    <property type="nucleotide sequence ID" value="NZ_AP023215.1"/>
</dbReference>
<dbReference type="EC" id="2.3.1.-" evidence="9"/>
<proteinExistence type="inferred from homology"/>
<dbReference type="SUPFAM" id="SSF47005">
    <property type="entry name" value="Peripheral subunit-binding domain of 2-oxo acid dehydrogenase complex"/>
    <property type="match status" value="1"/>
</dbReference>
<dbReference type="FunFam" id="3.30.559.10:FF:000004">
    <property type="entry name" value="Acetyltransferase component of pyruvate dehydrogenase complex"/>
    <property type="match status" value="1"/>
</dbReference>
<dbReference type="InterPro" id="IPR011053">
    <property type="entry name" value="Single_hybrid_motif"/>
</dbReference>
<evidence type="ECO:0000256" key="9">
    <source>
        <dbReference type="RuleBase" id="RU003423"/>
    </source>
</evidence>
<dbReference type="AlphaFoldDB" id="A0A7R7ABP6"/>
<dbReference type="InterPro" id="IPR004167">
    <property type="entry name" value="PSBD"/>
</dbReference>
<keyword evidence="5 9" id="KW-0450">Lipoyl</keyword>